<comment type="catalytic activity">
    <reaction evidence="2">
        <text>ATP + H2O = ADP + phosphate + H(+)</text>
        <dbReference type="Rhea" id="RHEA:13065"/>
        <dbReference type="ChEBI" id="CHEBI:15377"/>
        <dbReference type="ChEBI" id="CHEBI:15378"/>
        <dbReference type="ChEBI" id="CHEBI:30616"/>
        <dbReference type="ChEBI" id="CHEBI:43474"/>
        <dbReference type="ChEBI" id="CHEBI:456216"/>
        <dbReference type="EC" id="3.6.4.13"/>
    </reaction>
</comment>
<dbReference type="AlphaFoldDB" id="A0A8K0MSZ1"/>
<organism evidence="3 4">
    <name type="scientific">Rhamnella rubrinervis</name>
    <dbReference type="NCBI Taxonomy" id="2594499"/>
    <lineage>
        <taxon>Eukaryota</taxon>
        <taxon>Viridiplantae</taxon>
        <taxon>Streptophyta</taxon>
        <taxon>Embryophyta</taxon>
        <taxon>Tracheophyta</taxon>
        <taxon>Spermatophyta</taxon>
        <taxon>Magnoliopsida</taxon>
        <taxon>eudicotyledons</taxon>
        <taxon>Gunneridae</taxon>
        <taxon>Pentapetalae</taxon>
        <taxon>rosids</taxon>
        <taxon>fabids</taxon>
        <taxon>Rosales</taxon>
        <taxon>Rhamnaceae</taxon>
        <taxon>rhamnoid group</taxon>
        <taxon>Rhamneae</taxon>
        <taxon>Rhamnella</taxon>
    </lineage>
</organism>
<reference evidence="3" key="1">
    <citation type="submission" date="2020-03" db="EMBL/GenBank/DDBJ databases">
        <title>A high-quality chromosome-level genome assembly of a woody plant with both climbing and erect habits, Rhamnella rubrinervis.</title>
        <authorList>
            <person name="Lu Z."/>
            <person name="Yang Y."/>
            <person name="Zhu X."/>
            <person name="Sun Y."/>
        </authorList>
    </citation>
    <scope>NUCLEOTIDE SEQUENCE</scope>
    <source>
        <strain evidence="3">BYM</strain>
        <tissue evidence="3">Leaf</tissue>
    </source>
</reference>
<gene>
    <name evidence="3" type="ORF">FNV43_RR01442</name>
</gene>
<dbReference type="Gene3D" id="3.40.50.300">
    <property type="entry name" value="P-loop containing nucleotide triphosphate hydrolases"/>
    <property type="match status" value="1"/>
</dbReference>
<dbReference type="EC" id="3.6.4.13" evidence="1"/>
<keyword evidence="4" id="KW-1185">Reference proteome</keyword>
<evidence type="ECO:0000256" key="2">
    <source>
        <dbReference type="ARBA" id="ARBA00047984"/>
    </source>
</evidence>
<accession>A0A8K0MSZ1</accession>
<dbReference type="GO" id="GO:0071013">
    <property type="term" value="C:catalytic step 2 spliceosome"/>
    <property type="evidence" value="ECO:0007669"/>
    <property type="project" value="TreeGrafter"/>
</dbReference>
<dbReference type="Proteomes" id="UP000796880">
    <property type="component" value="Unassembled WGS sequence"/>
</dbReference>
<evidence type="ECO:0000256" key="1">
    <source>
        <dbReference type="ARBA" id="ARBA00012552"/>
    </source>
</evidence>
<dbReference type="GO" id="GO:0003723">
    <property type="term" value="F:RNA binding"/>
    <property type="evidence" value="ECO:0007669"/>
    <property type="project" value="TreeGrafter"/>
</dbReference>
<dbReference type="GO" id="GO:0000390">
    <property type="term" value="P:spliceosomal complex disassembly"/>
    <property type="evidence" value="ECO:0007669"/>
    <property type="project" value="TreeGrafter"/>
</dbReference>
<comment type="caution">
    <text evidence="3">The sequence shown here is derived from an EMBL/GenBank/DDBJ whole genome shotgun (WGS) entry which is preliminary data.</text>
</comment>
<dbReference type="OrthoDB" id="10253254at2759"/>
<protein>
    <recommendedName>
        <fullName evidence="1">RNA helicase</fullName>
        <ecNumber evidence="1">3.6.4.13</ecNumber>
    </recommendedName>
</protein>
<dbReference type="SUPFAM" id="SSF52540">
    <property type="entry name" value="P-loop containing nucleoside triphosphate hydrolases"/>
    <property type="match status" value="1"/>
</dbReference>
<evidence type="ECO:0000313" key="4">
    <source>
        <dbReference type="Proteomes" id="UP000796880"/>
    </source>
</evidence>
<proteinExistence type="predicted"/>
<dbReference type="GO" id="GO:0003724">
    <property type="term" value="F:RNA helicase activity"/>
    <property type="evidence" value="ECO:0007669"/>
    <property type="project" value="UniProtKB-EC"/>
</dbReference>
<name>A0A8K0MSZ1_9ROSA</name>
<dbReference type="PANTHER" id="PTHR18934">
    <property type="entry name" value="ATP-DEPENDENT RNA HELICASE"/>
    <property type="match status" value="1"/>
</dbReference>
<dbReference type="EMBL" id="VOIH02000001">
    <property type="protein sequence ID" value="KAF3456788.1"/>
    <property type="molecule type" value="Genomic_DNA"/>
</dbReference>
<evidence type="ECO:0000313" key="3">
    <source>
        <dbReference type="EMBL" id="KAF3456788.1"/>
    </source>
</evidence>
<dbReference type="PANTHER" id="PTHR18934:SF85">
    <property type="entry name" value="ATP-DEPENDENT RNA HELICASE DHX8"/>
    <property type="match status" value="1"/>
</dbReference>
<sequence length="200" mass="22480">MYYEEANGLYQEEDAKEQLEVELNEDEPALLQGHSRYSVDMSHKKNFKNPEGSSSRAAAVQSALIKEVAATSEAKRVFEEFGCRLGEEVGYAICFEDPDTLIKYMADGMLLKEILIDITFLSMLDEAHERAIHTDVLSEEIDFACQSLYERMKRVDKNTTELIIFLSIVPLSSEMQSRIFAPAPSGKRKVVVATNIAEAS</sequence>
<dbReference type="InterPro" id="IPR027417">
    <property type="entry name" value="P-loop_NTPase"/>
</dbReference>